<reference evidence="1 2" key="1">
    <citation type="submission" date="2020-08" db="EMBL/GenBank/DDBJ databases">
        <title>Sequencing the genomes of 1000 actinobacteria strains.</title>
        <authorList>
            <person name="Klenk H.-P."/>
        </authorList>
    </citation>
    <scope>NUCLEOTIDE SEQUENCE [LARGE SCALE GENOMIC DNA]</scope>
    <source>
        <strain evidence="1 2">DSM 28967</strain>
    </source>
</reference>
<sequence>MTTIFDGRMGLTFGQIYLMTGGVDWPDFDDSRRGQVNGLLGAAQPGRLLLTTGLHSGEVGLRVERLDEEPVLDDTWEEIVEVSFEPAGPALLLHGLDSSQFVKTELPVVSYRARYCAADMDKGKEIDVVSDDEPVVDRYLLQLWPAAPAPDVIRKQTSATASYWHQEH</sequence>
<dbReference type="Proteomes" id="UP000549971">
    <property type="component" value="Unassembled WGS sequence"/>
</dbReference>
<evidence type="ECO:0000313" key="1">
    <source>
        <dbReference type="EMBL" id="MBB5834496.1"/>
    </source>
</evidence>
<proteinExistence type="predicted"/>
<comment type="caution">
    <text evidence="1">The sequence shown here is derived from an EMBL/GenBank/DDBJ whole genome shotgun (WGS) entry which is preliminary data.</text>
</comment>
<protein>
    <submittedName>
        <fullName evidence="1">Uncharacterized protein</fullName>
    </submittedName>
</protein>
<dbReference type="AlphaFoldDB" id="A0A7W9MS94"/>
<evidence type="ECO:0000313" key="2">
    <source>
        <dbReference type="Proteomes" id="UP000549971"/>
    </source>
</evidence>
<keyword evidence="2" id="KW-1185">Reference proteome</keyword>
<dbReference type="RefSeq" id="WP_184794255.1">
    <property type="nucleotide sequence ID" value="NZ_JACHMY010000001.1"/>
</dbReference>
<dbReference type="EMBL" id="JACHMY010000001">
    <property type="protein sequence ID" value="MBB5834496.1"/>
    <property type="molecule type" value="Genomic_DNA"/>
</dbReference>
<organism evidence="1 2">
    <name type="scientific">Kribbella italica</name>
    <dbReference type="NCBI Taxonomy" id="1540520"/>
    <lineage>
        <taxon>Bacteria</taxon>
        <taxon>Bacillati</taxon>
        <taxon>Actinomycetota</taxon>
        <taxon>Actinomycetes</taxon>
        <taxon>Propionibacteriales</taxon>
        <taxon>Kribbellaceae</taxon>
        <taxon>Kribbella</taxon>
    </lineage>
</organism>
<accession>A0A7W9MS94</accession>
<gene>
    <name evidence="1" type="ORF">HDA39_001230</name>
</gene>
<name>A0A7W9MS94_9ACTN</name>